<feature type="domain" description="Protein kinase" evidence="9">
    <location>
        <begin position="77"/>
        <end position="378"/>
    </location>
</feature>
<dbReference type="Gene3D" id="1.10.510.10">
    <property type="entry name" value="Transferase(Phosphotransferase) domain 1"/>
    <property type="match status" value="1"/>
</dbReference>
<dbReference type="InterPro" id="IPR008271">
    <property type="entry name" value="Ser/Thr_kinase_AS"/>
</dbReference>
<dbReference type="SUPFAM" id="SSF50998">
    <property type="entry name" value="Quinoprotein alcohol dehydrogenase-like"/>
    <property type="match status" value="2"/>
</dbReference>
<keyword evidence="5 10" id="KW-0418">Kinase</keyword>
<gene>
    <name evidence="10" type="primary">pknB_5</name>
    <name evidence="10" type="ORF">I41_23310</name>
</gene>
<dbReference type="Pfam" id="PF00069">
    <property type="entry name" value="Pkinase"/>
    <property type="match status" value="1"/>
</dbReference>
<dbReference type="PROSITE" id="PS00678">
    <property type="entry name" value="WD_REPEATS_1"/>
    <property type="match status" value="3"/>
</dbReference>
<dbReference type="PROSITE" id="PS50011">
    <property type="entry name" value="PROTEIN_KINASE_DOM"/>
    <property type="match status" value="1"/>
</dbReference>
<keyword evidence="4 8" id="KW-0547">Nucleotide-binding</keyword>
<sequence>MIGPGSESEAPSKPAVETLVAYDQAKGRDESSPALPSGMCISDGEAIACVDLLHRVWPPAAAFAPAPLAAAAVLGDFRIVREIGRGGMGVVYEAEQMSLRRRVALKVLPQAAFLDEGRLARFELEARAAATLDHPNIVPIYSIGCEQNVHYYAMQWIRGVSLAELYAERTSAAGKAGAASVATTGAAVPPPHMAETDAAQHSFGASRSHAERYFDRVADWGRQAAEALHFSHERGVIHRDVKPANLIIDPAGKLWITDFGLARLQDDAGVTCTGDLVGTLQYASPERLQGNPAANHLVDVYALGITLYEMLALKPAFEGNDRPAVIRQIMERDPRPLRQVDPWIATDLEIIVAKATEKEPSNRYQSAGEFADDLRRFLNDQPIKAKRPTIADRALKWARRHQALAKASLVFGGALILLLGASVMLIQRSLRDTADLLYMADLNAAYSAWGQGSSEEAREILGRHTPAAWQADRRGLEWRVLHDSVAPPDHLELLGHVGPVNEIAVFPDRRRLASVGADGTLRLWDLPSGKLLRTVTVCNEPLNSVAVSGDGKWAAVESNVAYLCDLEDGAEISEVLTSDFTFESLAFSPDGESLFAGSRYHEVVKLSLEERSSTTLPSAARIESLEVSPNGALLVPNRRPGYADAAVGVIQFVDPGSMQPTRELDASLDARHRGQLTVARSSACGEYILAGEKYDSTAYLFESKSGKIAAQTPVSRDRLTDVAIAADGTSIGIGYRDGVVEVFLVQLQRGDAVINSRPRIIHAHDGELLSLQFVDATRLATAGADGAIRLWDLSRNQATPLECGEASLTGVVLSPDGKYVAYTSLHGYGAVNADDGSTTLRRRHPGRAFQYPVWAPQSDEFSIVARDDAAVVTVRPSDAQARTIKLRERPEKFAYSPRGDELALVGAAHLSIVDSKTGAETFHSTLEAADASSVCYSTDGKWLALGDEAGVVTVVKRSSARTTAQFKARGEVDWVCFSPDGRLLASGHRDGVLRLWDLRTETLAAEFGGHEVGVADALFSRDGNTLVSSSQSGAVRIWSVKHARLFGVLFDPAWEGTSVGPCRLALTESGHRLAIGYQNVLDDFPDMLLWQAK</sequence>
<dbReference type="CDD" id="cd14014">
    <property type="entry name" value="STKc_PknB_like"/>
    <property type="match status" value="1"/>
</dbReference>
<dbReference type="PRINTS" id="PR00320">
    <property type="entry name" value="GPROTEINBRPT"/>
</dbReference>
<name>A0A517TXN6_9BACT</name>
<dbReference type="Pfam" id="PF00400">
    <property type="entry name" value="WD40"/>
    <property type="match status" value="4"/>
</dbReference>
<dbReference type="PANTHER" id="PTHR43289">
    <property type="entry name" value="MITOGEN-ACTIVATED PROTEIN KINASE KINASE KINASE 20-RELATED"/>
    <property type="match status" value="1"/>
</dbReference>
<evidence type="ECO:0000256" key="1">
    <source>
        <dbReference type="ARBA" id="ARBA00022574"/>
    </source>
</evidence>
<feature type="repeat" description="WD" evidence="7">
    <location>
        <begin position="761"/>
        <end position="801"/>
    </location>
</feature>
<dbReference type="Proteomes" id="UP000317909">
    <property type="component" value="Chromosome"/>
</dbReference>
<evidence type="ECO:0000256" key="3">
    <source>
        <dbReference type="ARBA" id="ARBA00022737"/>
    </source>
</evidence>
<dbReference type="InterPro" id="IPR020472">
    <property type="entry name" value="WD40_PAC1"/>
</dbReference>
<dbReference type="SMART" id="SM00220">
    <property type="entry name" value="S_TKc"/>
    <property type="match status" value="1"/>
</dbReference>
<keyword evidence="2 10" id="KW-0808">Transferase</keyword>
<dbReference type="PROSITE" id="PS00107">
    <property type="entry name" value="PROTEIN_KINASE_ATP"/>
    <property type="match status" value="1"/>
</dbReference>
<dbReference type="EC" id="2.7.11.1" evidence="10"/>
<keyword evidence="11" id="KW-1185">Reference proteome</keyword>
<evidence type="ECO:0000256" key="4">
    <source>
        <dbReference type="ARBA" id="ARBA00022741"/>
    </source>
</evidence>
<evidence type="ECO:0000256" key="5">
    <source>
        <dbReference type="ARBA" id="ARBA00022777"/>
    </source>
</evidence>
<dbReference type="InterPro" id="IPR011009">
    <property type="entry name" value="Kinase-like_dom_sf"/>
</dbReference>
<dbReference type="PROSITE" id="PS50294">
    <property type="entry name" value="WD_REPEATS_REGION"/>
    <property type="match status" value="4"/>
</dbReference>
<dbReference type="KEGG" id="llh:I41_23310"/>
<dbReference type="EMBL" id="CP036339">
    <property type="protein sequence ID" value="QDT73142.1"/>
    <property type="molecule type" value="Genomic_DNA"/>
</dbReference>
<dbReference type="PANTHER" id="PTHR43289:SF34">
    <property type="entry name" value="SERINE_THREONINE-PROTEIN KINASE YBDM-RELATED"/>
    <property type="match status" value="1"/>
</dbReference>
<dbReference type="SMART" id="SM00320">
    <property type="entry name" value="WD40"/>
    <property type="match status" value="8"/>
</dbReference>
<dbReference type="GO" id="GO:0005524">
    <property type="term" value="F:ATP binding"/>
    <property type="evidence" value="ECO:0007669"/>
    <property type="project" value="UniProtKB-UniRule"/>
</dbReference>
<keyword evidence="1 7" id="KW-0853">WD repeat</keyword>
<dbReference type="InterPro" id="IPR000719">
    <property type="entry name" value="Prot_kinase_dom"/>
</dbReference>
<feature type="repeat" description="WD" evidence="7">
    <location>
        <begin position="493"/>
        <end position="534"/>
    </location>
</feature>
<accession>A0A517TXN6</accession>
<evidence type="ECO:0000313" key="11">
    <source>
        <dbReference type="Proteomes" id="UP000317909"/>
    </source>
</evidence>
<dbReference type="InterPro" id="IPR019775">
    <property type="entry name" value="WD40_repeat_CS"/>
</dbReference>
<dbReference type="InterPro" id="IPR001680">
    <property type="entry name" value="WD40_rpt"/>
</dbReference>
<evidence type="ECO:0000256" key="6">
    <source>
        <dbReference type="ARBA" id="ARBA00022840"/>
    </source>
</evidence>
<evidence type="ECO:0000259" key="9">
    <source>
        <dbReference type="PROSITE" id="PS50011"/>
    </source>
</evidence>
<keyword evidence="6 8" id="KW-0067">ATP-binding</keyword>
<evidence type="ECO:0000256" key="8">
    <source>
        <dbReference type="PROSITE-ProRule" id="PRU10141"/>
    </source>
</evidence>
<dbReference type="OrthoDB" id="500858at2"/>
<proteinExistence type="predicted"/>
<dbReference type="RefSeq" id="WP_145432635.1">
    <property type="nucleotide sequence ID" value="NZ_CP036339.1"/>
</dbReference>
<dbReference type="InterPro" id="IPR017441">
    <property type="entry name" value="Protein_kinase_ATP_BS"/>
</dbReference>
<organism evidence="10 11">
    <name type="scientific">Lacipirellula limnantheis</name>
    <dbReference type="NCBI Taxonomy" id="2528024"/>
    <lineage>
        <taxon>Bacteria</taxon>
        <taxon>Pseudomonadati</taxon>
        <taxon>Planctomycetota</taxon>
        <taxon>Planctomycetia</taxon>
        <taxon>Pirellulales</taxon>
        <taxon>Lacipirellulaceae</taxon>
        <taxon>Lacipirellula</taxon>
    </lineage>
</organism>
<evidence type="ECO:0000256" key="2">
    <source>
        <dbReference type="ARBA" id="ARBA00022679"/>
    </source>
</evidence>
<feature type="repeat" description="WD" evidence="7">
    <location>
        <begin position="975"/>
        <end position="1006"/>
    </location>
</feature>
<dbReference type="Gene3D" id="3.30.200.20">
    <property type="entry name" value="Phosphorylase Kinase, domain 1"/>
    <property type="match status" value="1"/>
</dbReference>
<dbReference type="Gene3D" id="2.130.10.10">
    <property type="entry name" value="YVTN repeat-like/Quinoprotein amine dehydrogenase"/>
    <property type="match status" value="3"/>
</dbReference>
<dbReference type="PROSITE" id="PS00108">
    <property type="entry name" value="PROTEIN_KINASE_ST"/>
    <property type="match status" value="1"/>
</dbReference>
<protein>
    <submittedName>
        <fullName evidence="10">Serine/threonine-protein kinase PknB</fullName>
        <ecNumber evidence="10">2.7.11.1</ecNumber>
    </submittedName>
</protein>
<dbReference type="GO" id="GO:0004674">
    <property type="term" value="F:protein serine/threonine kinase activity"/>
    <property type="evidence" value="ECO:0007669"/>
    <property type="project" value="UniProtKB-EC"/>
</dbReference>
<dbReference type="InterPro" id="IPR011047">
    <property type="entry name" value="Quinoprotein_ADH-like_sf"/>
</dbReference>
<dbReference type="SUPFAM" id="SSF56112">
    <property type="entry name" value="Protein kinase-like (PK-like)"/>
    <property type="match status" value="1"/>
</dbReference>
<dbReference type="AlphaFoldDB" id="A0A517TXN6"/>
<evidence type="ECO:0000313" key="10">
    <source>
        <dbReference type="EMBL" id="QDT73142.1"/>
    </source>
</evidence>
<keyword evidence="3" id="KW-0677">Repeat</keyword>
<feature type="repeat" description="WD" evidence="7">
    <location>
        <begin position="1007"/>
        <end position="1048"/>
    </location>
</feature>
<feature type="binding site" evidence="8">
    <location>
        <position position="106"/>
    </location>
    <ligand>
        <name>ATP</name>
        <dbReference type="ChEBI" id="CHEBI:30616"/>
    </ligand>
</feature>
<dbReference type="PROSITE" id="PS50082">
    <property type="entry name" value="WD_REPEATS_2"/>
    <property type="match status" value="4"/>
</dbReference>
<reference evidence="10 11" key="1">
    <citation type="submission" date="2019-02" db="EMBL/GenBank/DDBJ databases">
        <title>Deep-cultivation of Planctomycetes and their phenomic and genomic characterization uncovers novel biology.</title>
        <authorList>
            <person name="Wiegand S."/>
            <person name="Jogler M."/>
            <person name="Boedeker C."/>
            <person name="Pinto D."/>
            <person name="Vollmers J."/>
            <person name="Rivas-Marin E."/>
            <person name="Kohn T."/>
            <person name="Peeters S.H."/>
            <person name="Heuer A."/>
            <person name="Rast P."/>
            <person name="Oberbeckmann S."/>
            <person name="Bunk B."/>
            <person name="Jeske O."/>
            <person name="Meyerdierks A."/>
            <person name="Storesund J.E."/>
            <person name="Kallscheuer N."/>
            <person name="Luecker S."/>
            <person name="Lage O.M."/>
            <person name="Pohl T."/>
            <person name="Merkel B.J."/>
            <person name="Hornburger P."/>
            <person name="Mueller R.-W."/>
            <person name="Bruemmer F."/>
            <person name="Labrenz M."/>
            <person name="Spormann A.M."/>
            <person name="Op den Camp H."/>
            <person name="Overmann J."/>
            <person name="Amann R."/>
            <person name="Jetten M.S.M."/>
            <person name="Mascher T."/>
            <person name="Medema M.H."/>
            <person name="Devos D.P."/>
            <person name="Kaster A.-K."/>
            <person name="Ovreas L."/>
            <person name="Rohde M."/>
            <person name="Galperin M.Y."/>
            <person name="Jogler C."/>
        </authorList>
    </citation>
    <scope>NUCLEOTIDE SEQUENCE [LARGE SCALE GENOMIC DNA]</scope>
    <source>
        <strain evidence="10 11">I41</strain>
    </source>
</reference>
<evidence type="ECO:0000256" key="7">
    <source>
        <dbReference type="PROSITE-ProRule" id="PRU00221"/>
    </source>
</evidence>
<dbReference type="InterPro" id="IPR015943">
    <property type="entry name" value="WD40/YVTN_repeat-like_dom_sf"/>
</dbReference>